<keyword evidence="1" id="KW-1133">Transmembrane helix</keyword>
<evidence type="ECO:0000256" key="1">
    <source>
        <dbReference type="SAM" id="Phobius"/>
    </source>
</evidence>
<keyword evidence="1" id="KW-0812">Transmembrane</keyword>
<dbReference type="EMBL" id="CP023434">
    <property type="protein sequence ID" value="AXY26467.1"/>
    <property type="molecule type" value="Genomic_DNA"/>
</dbReference>
<dbReference type="KEGG" id="abae:CL176_10945"/>
<evidence type="ECO:0000313" key="2">
    <source>
        <dbReference type="EMBL" id="AXY26467.1"/>
    </source>
</evidence>
<dbReference type="RefSeq" id="WP_118991324.1">
    <property type="nucleotide sequence ID" value="NZ_CP023434.1"/>
</dbReference>
<keyword evidence="3" id="KW-1185">Reference proteome</keyword>
<dbReference type="AlphaFoldDB" id="A0A347WN10"/>
<reference evidence="2 3" key="1">
    <citation type="submission" date="2017-09" db="EMBL/GenBank/DDBJ databases">
        <title>Complete genome sequence of Oxytococcus suis strain ZY16052.</title>
        <authorList>
            <person name="Li F."/>
        </authorList>
    </citation>
    <scope>NUCLEOTIDE SEQUENCE [LARGE SCALE GENOMIC DNA]</scope>
    <source>
        <strain evidence="2 3">ZY16052</strain>
    </source>
</reference>
<organism evidence="2 3">
    <name type="scientific">Suicoccus acidiformans</name>
    <dbReference type="NCBI Taxonomy" id="2036206"/>
    <lineage>
        <taxon>Bacteria</taxon>
        <taxon>Bacillati</taxon>
        <taxon>Bacillota</taxon>
        <taxon>Bacilli</taxon>
        <taxon>Lactobacillales</taxon>
        <taxon>Aerococcaceae</taxon>
        <taxon>Suicoccus</taxon>
    </lineage>
</organism>
<accession>A0A347WN10</accession>
<protein>
    <submittedName>
        <fullName evidence="2">Uncharacterized protein</fullName>
    </submittedName>
</protein>
<evidence type="ECO:0000313" key="3">
    <source>
        <dbReference type="Proteomes" id="UP000263232"/>
    </source>
</evidence>
<dbReference type="Proteomes" id="UP000263232">
    <property type="component" value="Chromosome"/>
</dbReference>
<proteinExistence type="predicted"/>
<sequence length="371" mass="42701">MKRRIYPWLLIGMTLMTIMCTVLYFKQDFYRISVTEESGDRQAIDLGESLGSLGYGLTNRGQFQGFVYPFIVSTKDNFYQNTGYLDIWTDNMSELKAETLGQYPLFDRPDIRSKIPLKLAENNYLWIDQWLQGQDLTYVLTTPEKATEGHYRFEMPMDTVSCSVISRAMVDSRLYLLFYIDQAEQSRLIQLAFDLSNVQVIEEKSIPLDNWEEVTLGMNNIEESSLGREHAILAYNYIQDKFMLTQIQPQDGRVTQIDLTEALNVEPREAVHVLSKDSRVYAVLQRLDHKLEVYEFKEGSFREVHHMQLNEDTVYSVDHGALVLSDTQAEGRSNVRVLNLEDGSIRWQLGLGLGQEDSPMSLGVLGAKVRE</sequence>
<name>A0A347WN10_9LACT</name>
<feature type="transmembrane region" description="Helical" evidence="1">
    <location>
        <begin position="6"/>
        <end position="25"/>
    </location>
</feature>
<keyword evidence="1" id="KW-0472">Membrane</keyword>
<gene>
    <name evidence="2" type="ORF">CL176_10945</name>
</gene>